<dbReference type="OrthoDB" id="273917at2759"/>
<dbReference type="SUPFAM" id="SSF81631">
    <property type="entry name" value="PAP/OAS1 substrate-binding domain"/>
    <property type="match status" value="1"/>
</dbReference>
<dbReference type="Gene3D" id="3.30.460.10">
    <property type="entry name" value="Beta Polymerase, domain 2"/>
    <property type="match status" value="1"/>
</dbReference>
<dbReference type="GO" id="GO:1990817">
    <property type="term" value="F:poly(A) RNA polymerase activity"/>
    <property type="evidence" value="ECO:0000318"/>
    <property type="project" value="GO_Central"/>
</dbReference>
<evidence type="ECO:0000256" key="1">
    <source>
        <dbReference type="SAM" id="MobiDB-lite"/>
    </source>
</evidence>
<dbReference type="Pfam" id="PF22600">
    <property type="entry name" value="MTPAP-like_central"/>
    <property type="match status" value="1"/>
</dbReference>
<feature type="compositionally biased region" description="Basic and acidic residues" evidence="1">
    <location>
        <begin position="200"/>
        <end position="217"/>
    </location>
</feature>
<dbReference type="InterPro" id="IPR045862">
    <property type="entry name" value="Trf4-like"/>
</dbReference>
<organism evidence="3 4">
    <name type="scientific">Klebsormidium nitens</name>
    <name type="common">Green alga</name>
    <name type="synonym">Ulothrix nitens</name>
    <dbReference type="NCBI Taxonomy" id="105231"/>
    <lineage>
        <taxon>Eukaryota</taxon>
        <taxon>Viridiplantae</taxon>
        <taxon>Streptophyta</taxon>
        <taxon>Klebsormidiophyceae</taxon>
        <taxon>Klebsormidiales</taxon>
        <taxon>Klebsormidiaceae</taxon>
        <taxon>Klebsormidium</taxon>
    </lineage>
</organism>
<keyword evidence="3" id="KW-0808">Transferase</keyword>
<dbReference type="AlphaFoldDB" id="A0A1Y1HQ10"/>
<evidence type="ECO:0000259" key="2">
    <source>
        <dbReference type="Pfam" id="PF22600"/>
    </source>
</evidence>
<accession>A0A1Y1HQ10</accession>
<dbReference type="GO" id="GO:0031499">
    <property type="term" value="C:TRAMP complex"/>
    <property type="evidence" value="ECO:0000318"/>
    <property type="project" value="GO_Central"/>
</dbReference>
<evidence type="ECO:0000313" key="3">
    <source>
        <dbReference type="EMBL" id="GAQ80715.1"/>
    </source>
</evidence>
<dbReference type="Gene3D" id="1.10.1410.10">
    <property type="match status" value="2"/>
</dbReference>
<reference evidence="3 4" key="1">
    <citation type="journal article" date="2014" name="Nat. Commun.">
        <title>Klebsormidium flaccidum genome reveals primary factors for plant terrestrial adaptation.</title>
        <authorList>
            <person name="Hori K."/>
            <person name="Maruyama F."/>
            <person name="Fujisawa T."/>
            <person name="Togashi T."/>
            <person name="Yamamoto N."/>
            <person name="Seo M."/>
            <person name="Sato S."/>
            <person name="Yamada T."/>
            <person name="Mori H."/>
            <person name="Tajima N."/>
            <person name="Moriyama T."/>
            <person name="Ikeuchi M."/>
            <person name="Watanabe M."/>
            <person name="Wada H."/>
            <person name="Kobayashi K."/>
            <person name="Saito M."/>
            <person name="Masuda T."/>
            <person name="Sasaki-Sekimoto Y."/>
            <person name="Mashiguchi K."/>
            <person name="Awai K."/>
            <person name="Shimojima M."/>
            <person name="Masuda S."/>
            <person name="Iwai M."/>
            <person name="Nobusawa T."/>
            <person name="Narise T."/>
            <person name="Kondo S."/>
            <person name="Saito H."/>
            <person name="Sato R."/>
            <person name="Murakawa M."/>
            <person name="Ihara Y."/>
            <person name="Oshima-Yamada Y."/>
            <person name="Ohtaka K."/>
            <person name="Satoh M."/>
            <person name="Sonobe K."/>
            <person name="Ishii M."/>
            <person name="Ohtani R."/>
            <person name="Kanamori-Sato M."/>
            <person name="Honoki R."/>
            <person name="Miyazaki D."/>
            <person name="Mochizuki H."/>
            <person name="Umetsu J."/>
            <person name="Higashi K."/>
            <person name="Shibata D."/>
            <person name="Kamiya Y."/>
            <person name="Sato N."/>
            <person name="Nakamura Y."/>
            <person name="Tabata S."/>
            <person name="Ida S."/>
            <person name="Kurokawa K."/>
            <person name="Ohta H."/>
        </authorList>
    </citation>
    <scope>NUCLEOTIDE SEQUENCE [LARGE SCALE GENOMIC DNA]</scope>
    <source>
        <strain evidence="3 4">NIES-2285</strain>
    </source>
</reference>
<feature type="domain" description="Poly(A) RNA polymerase mitochondrial-like central palm" evidence="2">
    <location>
        <begin position="33"/>
        <end position="141"/>
    </location>
</feature>
<dbReference type="STRING" id="105231.A0A1Y1HQ10"/>
<dbReference type="GO" id="GO:0005730">
    <property type="term" value="C:nucleolus"/>
    <property type="evidence" value="ECO:0000318"/>
    <property type="project" value="GO_Central"/>
</dbReference>
<dbReference type="EMBL" id="DF237009">
    <property type="protein sequence ID" value="GAQ80715.1"/>
    <property type="molecule type" value="Genomic_DNA"/>
</dbReference>
<dbReference type="PANTHER" id="PTHR23092:SF48">
    <property type="entry name" value="NUCLEOTIDYLTRANSFERASE FAMILY PROTEIN"/>
    <property type="match status" value="1"/>
</dbReference>
<dbReference type="GO" id="GO:0031123">
    <property type="term" value="P:RNA 3'-end processing"/>
    <property type="evidence" value="ECO:0000318"/>
    <property type="project" value="GO_Central"/>
</dbReference>
<feature type="region of interest" description="Disordered" evidence="1">
    <location>
        <begin position="332"/>
        <end position="419"/>
    </location>
</feature>
<feature type="compositionally biased region" description="Low complexity" evidence="1">
    <location>
        <begin position="151"/>
        <end position="164"/>
    </location>
</feature>
<dbReference type="CDD" id="cd05402">
    <property type="entry name" value="NT_PAP_TUTase"/>
    <property type="match status" value="1"/>
</dbReference>
<dbReference type="Proteomes" id="UP000054558">
    <property type="component" value="Unassembled WGS sequence"/>
</dbReference>
<feature type="compositionally biased region" description="Polar residues" evidence="1">
    <location>
        <begin position="364"/>
        <end position="375"/>
    </location>
</feature>
<feature type="compositionally biased region" description="Polar residues" evidence="1">
    <location>
        <begin position="173"/>
        <end position="188"/>
    </location>
</feature>
<gene>
    <name evidence="3" type="ORF">KFL_000600320</name>
</gene>
<dbReference type="InterPro" id="IPR043519">
    <property type="entry name" value="NT_sf"/>
</dbReference>
<keyword evidence="4" id="KW-1185">Reference proteome</keyword>
<dbReference type="PANTHER" id="PTHR23092">
    <property type="entry name" value="POLY(A) RNA POLYMERASE"/>
    <property type="match status" value="1"/>
</dbReference>
<dbReference type="GO" id="GO:0043634">
    <property type="term" value="P:polyadenylation-dependent ncRNA catabolic process"/>
    <property type="evidence" value="ECO:0000318"/>
    <property type="project" value="GO_Central"/>
</dbReference>
<feature type="compositionally biased region" description="Low complexity" evidence="1">
    <location>
        <begin position="339"/>
        <end position="355"/>
    </location>
</feature>
<dbReference type="InterPro" id="IPR054708">
    <property type="entry name" value="MTPAP-like_central"/>
</dbReference>
<sequence>MATLVGGGLLPPPPPELLANADALHWEVLRYAEKARRTPEARARAESAVLCVRRAIQALWPAADVEIFGSFSTGLCLPHSDVDLAVVGAPPPPIELANVPGGRPLVPLIRELAAVLRTSPWLDTLTTIETASMPVIKLRCKPGWENDSAPGGSEESGSTGGTETDASKGGAEESQSQGDAEKSQSTGSPEEGESVSGAAKENEEAPGKESDAEERQSEASGGERSPSQAPPVAIDITIMGRRGQPMGTDGKEGPPPKSQHNGASARQFVIERLQRLPALAPLVLLLKSYLHHRGLNDVYTGGLGSFSLTLMLVFYLERVAFIPMEAPPVPVASTSGNDASAGVNASAPAATRAAAEIPGKESSDPTTAPETSSISEETDQKSVGTADEDPSNAAKTTSVSGNDEEPESIRGTTRAGGKVVGMTEPADWLTSGPMPNLGALLIGFLHLFGNELDLATVRLVLKSNGQNGGIFYHDKLTRPVALWIDDPLRPGANIGAGSFAMYNVQAALREMLKFLSTPRVAPPRFTDESSLIEQLFSQVYPERVLSRT</sequence>
<dbReference type="OMA" id="SIHESFY"/>
<feature type="region of interest" description="Disordered" evidence="1">
    <location>
        <begin position="143"/>
        <end position="262"/>
    </location>
</feature>
<name>A0A1Y1HQ10_KLENI</name>
<dbReference type="SUPFAM" id="SSF81301">
    <property type="entry name" value="Nucleotidyltransferase"/>
    <property type="match status" value="1"/>
</dbReference>
<proteinExistence type="predicted"/>
<protein>
    <submittedName>
        <fullName evidence="3">Nucleotidyl transferase domain containing protein</fullName>
    </submittedName>
</protein>
<evidence type="ECO:0000313" key="4">
    <source>
        <dbReference type="Proteomes" id="UP000054558"/>
    </source>
</evidence>